<organism evidence="1 2">
    <name type="scientific">Paenibacillus lentus</name>
    <dbReference type="NCBI Taxonomy" id="1338368"/>
    <lineage>
        <taxon>Bacteria</taxon>
        <taxon>Bacillati</taxon>
        <taxon>Bacillota</taxon>
        <taxon>Bacilli</taxon>
        <taxon>Bacillales</taxon>
        <taxon>Paenibacillaceae</taxon>
        <taxon>Paenibacillus</taxon>
    </lineage>
</organism>
<keyword evidence="2" id="KW-1185">Reference proteome</keyword>
<dbReference type="KEGG" id="plen:EIM92_06380"/>
<dbReference type="EMBL" id="CP034248">
    <property type="protein sequence ID" value="AZK45873.1"/>
    <property type="molecule type" value="Genomic_DNA"/>
</dbReference>
<dbReference type="Proteomes" id="UP000273145">
    <property type="component" value="Chromosome"/>
</dbReference>
<proteinExistence type="predicted"/>
<dbReference type="AlphaFoldDB" id="A0A3S8RSU7"/>
<dbReference type="Gene3D" id="3.20.20.380">
    <property type="entry name" value="Copper homeostasis (CutC) domain"/>
    <property type="match status" value="1"/>
</dbReference>
<sequence length="61" mass="7062">MPPRKEINSPSGLVQQIQERVQIDIKVMIRPHSCHFFCDKENIATMLQDTAKFRHLSVPDS</sequence>
<gene>
    <name evidence="1" type="ORF">EIM92_06380</name>
</gene>
<name>A0A3S8RSU7_9BACL</name>
<dbReference type="InterPro" id="IPR036822">
    <property type="entry name" value="CutC-like_dom_sf"/>
</dbReference>
<dbReference type="InterPro" id="IPR005627">
    <property type="entry name" value="CutC-like"/>
</dbReference>
<dbReference type="SUPFAM" id="SSF110395">
    <property type="entry name" value="CutC-like"/>
    <property type="match status" value="1"/>
</dbReference>
<protein>
    <submittedName>
        <fullName evidence="1">Uncharacterized protein</fullName>
    </submittedName>
</protein>
<evidence type="ECO:0000313" key="2">
    <source>
        <dbReference type="Proteomes" id="UP000273145"/>
    </source>
</evidence>
<dbReference type="Pfam" id="PF03932">
    <property type="entry name" value="CutC"/>
    <property type="match status" value="1"/>
</dbReference>
<dbReference type="OrthoDB" id="9815677at2"/>
<reference evidence="1 2" key="1">
    <citation type="submission" date="2018-11" db="EMBL/GenBank/DDBJ databases">
        <title>Genome sequencing of Paenibacillus lentus DSM25539(T).</title>
        <authorList>
            <person name="Kook J.-K."/>
            <person name="Park S.-N."/>
            <person name="Lim Y.K."/>
        </authorList>
    </citation>
    <scope>NUCLEOTIDE SEQUENCE [LARGE SCALE GENOMIC DNA]</scope>
    <source>
        <strain evidence="1 2">DSM 25539</strain>
    </source>
</reference>
<evidence type="ECO:0000313" key="1">
    <source>
        <dbReference type="EMBL" id="AZK45873.1"/>
    </source>
</evidence>
<accession>A0A3S8RSU7</accession>